<name>K6YLP6_9ALTE</name>
<evidence type="ECO:0000313" key="1">
    <source>
        <dbReference type="EMBL" id="GAC19087.1"/>
    </source>
</evidence>
<evidence type="ECO:0000313" key="2">
    <source>
        <dbReference type="Proteomes" id="UP000006327"/>
    </source>
</evidence>
<organism evidence="1 2">
    <name type="scientific">Paraglaciecola arctica BSs20135</name>
    <dbReference type="NCBI Taxonomy" id="493475"/>
    <lineage>
        <taxon>Bacteria</taxon>
        <taxon>Pseudomonadati</taxon>
        <taxon>Pseudomonadota</taxon>
        <taxon>Gammaproteobacteria</taxon>
        <taxon>Alteromonadales</taxon>
        <taxon>Alteromonadaceae</taxon>
        <taxon>Paraglaciecola</taxon>
    </lineage>
</organism>
<accession>K6YLP6</accession>
<sequence length="53" mass="6308">MVLLCKTSKYHVKQRVKFMCQLQAIENYSFLKSTYTQNNLKNQINTKINLNEP</sequence>
<comment type="caution">
    <text evidence="1">The sequence shown here is derived from an EMBL/GenBank/DDBJ whole genome shotgun (WGS) entry which is preliminary data.</text>
</comment>
<dbReference type="EMBL" id="BAEO01000027">
    <property type="protein sequence ID" value="GAC19087.1"/>
    <property type="molecule type" value="Genomic_DNA"/>
</dbReference>
<dbReference type="AlphaFoldDB" id="K6YLP6"/>
<proteinExistence type="predicted"/>
<protein>
    <submittedName>
        <fullName evidence="1">Uncharacterized protein</fullName>
    </submittedName>
</protein>
<dbReference type="Proteomes" id="UP000006327">
    <property type="component" value="Unassembled WGS sequence"/>
</dbReference>
<gene>
    <name evidence="1" type="ORF">GARC_2120</name>
</gene>
<keyword evidence="2" id="KW-1185">Reference proteome</keyword>
<reference evidence="1 2" key="1">
    <citation type="journal article" date="2017" name="Antonie Van Leeuwenhoek">
        <title>Rhizobium rhizosphaerae sp. nov., a novel species isolated from rice rhizosphere.</title>
        <authorList>
            <person name="Zhao J.J."/>
            <person name="Zhang J."/>
            <person name="Zhang R.J."/>
            <person name="Zhang C.W."/>
            <person name="Yin H.Q."/>
            <person name="Zhang X.X."/>
        </authorList>
    </citation>
    <scope>NUCLEOTIDE SEQUENCE [LARGE SCALE GENOMIC DNA]</scope>
    <source>
        <strain evidence="1 2">BSs20135</strain>
    </source>
</reference>